<evidence type="ECO:0000313" key="2">
    <source>
        <dbReference type="Proteomes" id="UP000308768"/>
    </source>
</evidence>
<dbReference type="AlphaFoldDB" id="A0A4V5NFV7"/>
<protein>
    <submittedName>
        <fullName evidence="1">Uncharacterized protein</fullName>
    </submittedName>
</protein>
<dbReference type="Proteomes" id="UP000308768">
    <property type="component" value="Unassembled WGS sequence"/>
</dbReference>
<organism evidence="1 2">
    <name type="scientific">Cryomyces minteri</name>
    <dbReference type="NCBI Taxonomy" id="331657"/>
    <lineage>
        <taxon>Eukaryota</taxon>
        <taxon>Fungi</taxon>
        <taxon>Dikarya</taxon>
        <taxon>Ascomycota</taxon>
        <taxon>Pezizomycotina</taxon>
        <taxon>Dothideomycetes</taxon>
        <taxon>Dothideomycetes incertae sedis</taxon>
        <taxon>Cryomyces</taxon>
    </lineage>
</organism>
<proteinExistence type="predicted"/>
<name>A0A4V5NFV7_9PEZI</name>
<gene>
    <name evidence="1" type="ORF">B0A49_09917</name>
</gene>
<comment type="caution">
    <text evidence="1">The sequence shown here is derived from an EMBL/GenBank/DDBJ whole genome shotgun (WGS) entry which is preliminary data.</text>
</comment>
<sequence>MAITTLLEVVSGLLVYKVSSGMTLTIGSGALIINLKAGTVIHNTTNNTLVISTAENLKVAAACATISEFFQLGARGATKKTSPSDVIHGTRYRTANGIVFAILPQTMVEPGCWWSVHVDGGLTILRTAGAMSGMVVSVDVKELRVNVEVDADVSYSGILLREEVATDAEPQANLFRRFFEEKQTLRTPDRGNM</sequence>
<evidence type="ECO:0000313" key="1">
    <source>
        <dbReference type="EMBL" id="TKA63459.1"/>
    </source>
</evidence>
<accession>A0A4V5NFV7</accession>
<keyword evidence="2" id="KW-1185">Reference proteome</keyword>
<reference evidence="1 2" key="1">
    <citation type="submission" date="2017-03" db="EMBL/GenBank/DDBJ databases">
        <title>Genomes of endolithic fungi from Antarctica.</title>
        <authorList>
            <person name="Coleine C."/>
            <person name="Masonjones S."/>
            <person name="Stajich J.E."/>
        </authorList>
    </citation>
    <scope>NUCLEOTIDE SEQUENCE [LARGE SCALE GENOMIC DNA]</scope>
    <source>
        <strain evidence="1 2">CCFEE 5187</strain>
    </source>
</reference>
<dbReference type="EMBL" id="NAJN01001398">
    <property type="protein sequence ID" value="TKA63459.1"/>
    <property type="molecule type" value="Genomic_DNA"/>
</dbReference>